<dbReference type="Gene3D" id="1.10.510.10">
    <property type="entry name" value="Transferase(Phosphotransferase) domain 1"/>
    <property type="match status" value="1"/>
</dbReference>
<dbReference type="EC" id="2.7.11.1" evidence="1"/>
<keyword evidence="2" id="KW-0723">Serine/threonine-protein kinase</keyword>
<accession>A0ABD3L2C4</accession>
<reference evidence="10 11" key="1">
    <citation type="submission" date="2024-11" db="EMBL/GenBank/DDBJ databases">
        <title>Chromosome-level genome assembly of Eucalyptus globulus Labill. provides insights into its genome evolution.</title>
        <authorList>
            <person name="Li X."/>
        </authorList>
    </citation>
    <scope>NUCLEOTIDE SEQUENCE [LARGE SCALE GENOMIC DNA]</scope>
    <source>
        <strain evidence="10">CL2024</strain>
        <tissue evidence="10">Fresh tender leaves</tissue>
    </source>
</reference>
<keyword evidence="7" id="KW-0067">ATP-binding</keyword>
<evidence type="ECO:0000256" key="7">
    <source>
        <dbReference type="ARBA" id="ARBA00022840"/>
    </source>
</evidence>
<evidence type="ECO:0000256" key="2">
    <source>
        <dbReference type="ARBA" id="ARBA00022527"/>
    </source>
</evidence>
<dbReference type="GO" id="GO:0005524">
    <property type="term" value="F:ATP binding"/>
    <property type="evidence" value="ECO:0007669"/>
    <property type="project" value="UniProtKB-KW"/>
</dbReference>
<dbReference type="Gene3D" id="1.20.1440.180">
    <property type="entry name" value="KEN domain"/>
    <property type="match status" value="1"/>
</dbReference>
<sequence length="423" mass="48005">MEIDKKKILVSDKEIGKGSSGTIVYEGMYEDRRAAVKCLVRGHHDVAMVEIQNLILSDQHENIVRYYGMEEDPKFIYLALEHCICSLDDLIQAHSDSSDNSVFPDDSASMNAYKIKLGSVRDKMQDVELWSADGYPSPQLLKLMSHLHNLGMIHWGIKPQNVLIAKNPSFGAKLYDMGISKCLSKDKSSLGNHATVCGITGWQAPEQLSPGGRKTQKVDMFSLGCVLFFCVARGKHSFGKPIERDFNIDRDIKDLSWVEFMLEAHDLISRLLDQDPYLRPTALEVLDHPFFWSSKMRLTFLHDVGNEVESEEGNSDFLKALANIVQLAFDGNWIEKIDKGLMDDLRLHRRKPYDGSCVGDLLIFVRNVFNQLEKAPERFKVEVHYDISYAYFAGRFPKLLIESYKAVSQSCKKEKLLAGVLSK</sequence>
<proteinExistence type="predicted"/>
<dbReference type="Proteomes" id="UP001634007">
    <property type="component" value="Unassembled WGS sequence"/>
</dbReference>
<organism evidence="10 11">
    <name type="scientific">Eucalyptus globulus</name>
    <name type="common">Tasmanian blue gum</name>
    <dbReference type="NCBI Taxonomy" id="34317"/>
    <lineage>
        <taxon>Eukaryota</taxon>
        <taxon>Viridiplantae</taxon>
        <taxon>Streptophyta</taxon>
        <taxon>Embryophyta</taxon>
        <taxon>Tracheophyta</taxon>
        <taxon>Spermatophyta</taxon>
        <taxon>Magnoliopsida</taxon>
        <taxon>eudicotyledons</taxon>
        <taxon>Gunneridae</taxon>
        <taxon>Pentapetalae</taxon>
        <taxon>rosids</taxon>
        <taxon>malvids</taxon>
        <taxon>Myrtales</taxon>
        <taxon>Myrtaceae</taxon>
        <taxon>Myrtoideae</taxon>
        <taxon>Eucalypteae</taxon>
        <taxon>Eucalyptus</taxon>
    </lineage>
</organism>
<keyword evidence="5" id="KW-0547">Nucleotide-binding</keyword>
<dbReference type="InterPro" id="IPR038357">
    <property type="entry name" value="KEN_sf"/>
</dbReference>
<evidence type="ECO:0000313" key="10">
    <source>
        <dbReference type="EMBL" id="KAL3745707.1"/>
    </source>
</evidence>
<evidence type="ECO:0000256" key="4">
    <source>
        <dbReference type="ARBA" id="ARBA00022729"/>
    </source>
</evidence>
<dbReference type="SUPFAM" id="SSF56112">
    <property type="entry name" value="Protein kinase-like (PK-like)"/>
    <property type="match status" value="1"/>
</dbReference>
<keyword evidence="11" id="KW-1185">Reference proteome</keyword>
<keyword evidence="6" id="KW-0418">Kinase</keyword>
<dbReference type="InterPro" id="IPR010513">
    <property type="entry name" value="KEN_dom"/>
</dbReference>
<dbReference type="FunFam" id="3.30.200.20:FF:000077">
    <property type="entry name" value="Putative Serine/threonine-protein kinase/endoribonuclease IRE1"/>
    <property type="match status" value="1"/>
</dbReference>
<evidence type="ECO:0000313" key="11">
    <source>
        <dbReference type="Proteomes" id="UP001634007"/>
    </source>
</evidence>
<comment type="caution">
    <text evidence="10">The sequence shown here is derived from an EMBL/GenBank/DDBJ whole genome shotgun (WGS) entry which is preliminary data.</text>
</comment>
<gene>
    <name evidence="10" type="ORF">ACJRO7_014773</name>
</gene>
<feature type="domain" description="KEN" evidence="9">
    <location>
        <begin position="294"/>
        <end position="423"/>
    </location>
</feature>
<dbReference type="InterPro" id="IPR011009">
    <property type="entry name" value="Kinase-like_dom_sf"/>
</dbReference>
<evidence type="ECO:0000259" key="8">
    <source>
        <dbReference type="PROSITE" id="PS50011"/>
    </source>
</evidence>
<evidence type="ECO:0000256" key="1">
    <source>
        <dbReference type="ARBA" id="ARBA00012513"/>
    </source>
</evidence>
<dbReference type="Gene3D" id="3.30.200.20">
    <property type="entry name" value="Phosphorylase Kinase, domain 1"/>
    <property type="match status" value="1"/>
</dbReference>
<keyword evidence="3" id="KW-0808">Transferase</keyword>
<dbReference type="PROSITE" id="PS50011">
    <property type="entry name" value="PROTEIN_KINASE_DOM"/>
    <property type="match status" value="1"/>
</dbReference>
<evidence type="ECO:0000256" key="6">
    <source>
        <dbReference type="ARBA" id="ARBA00022777"/>
    </source>
</evidence>
<evidence type="ECO:0000256" key="5">
    <source>
        <dbReference type="ARBA" id="ARBA00022741"/>
    </source>
</evidence>
<dbReference type="InterPro" id="IPR045133">
    <property type="entry name" value="IRE1/2-like"/>
</dbReference>
<dbReference type="GO" id="GO:0004674">
    <property type="term" value="F:protein serine/threonine kinase activity"/>
    <property type="evidence" value="ECO:0007669"/>
    <property type="project" value="UniProtKB-KW"/>
</dbReference>
<feature type="domain" description="Protein kinase" evidence="8">
    <location>
        <begin position="9"/>
        <end position="291"/>
    </location>
</feature>
<dbReference type="PANTHER" id="PTHR13954">
    <property type="entry name" value="IRE1-RELATED"/>
    <property type="match status" value="1"/>
</dbReference>
<dbReference type="Pfam" id="PF00069">
    <property type="entry name" value="Pkinase"/>
    <property type="match status" value="1"/>
</dbReference>
<dbReference type="EMBL" id="JBJKBG010000003">
    <property type="protein sequence ID" value="KAL3745707.1"/>
    <property type="molecule type" value="Genomic_DNA"/>
</dbReference>
<dbReference type="PROSITE" id="PS51392">
    <property type="entry name" value="KEN"/>
    <property type="match status" value="1"/>
</dbReference>
<dbReference type="PANTHER" id="PTHR13954:SF6">
    <property type="entry name" value="NON-SPECIFIC SERINE_THREONINE PROTEIN KINASE"/>
    <property type="match status" value="1"/>
</dbReference>
<dbReference type="InterPro" id="IPR000719">
    <property type="entry name" value="Prot_kinase_dom"/>
</dbReference>
<name>A0ABD3L2C4_EUCGL</name>
<protein>
    <recommendedName>
        <fullName evidence="1">non-specific serine/threonine protein kinase</fullName>
        <ecNumber evidence="1">2.7.11.1</ecNumber>
    </recommendedName>
</protein>
<dbReference type="Pfam" id="PF06479">
    <property type="entry name" value="Ribonuc_2-5A"/>
    <property type="match status" value="1"/>
</dbReference>
<keyword evidence="4" id="KW-0732">Signal</keyword>
<evidence type="ECO:0000259" key="9">
    <source>
        <dbReference type="PROSITE" id="PS51392"/>
    </source>
</evidence>
<evidence type="ECO:0000256" key="3">
    <source>
        <dbReference type="ARBA" id="ARBA00022679"/>
    </source>
</evidence>
<dbReference type="AlphaFoldDB" id="A0ABD3L2C4"/>